<dbReference type="InterPro" id="IPR011011">
    <property type="entry name" value="Znf_FYVE_PHD"/>
</dbReference>
<feature type="region of interest" description="Disordered" evidence="6">
    <location>
        <begin position="193"/>
        <end position="217"/>
    </location>
</feature>
<gene>
    <name evidence="10" type="ORF">A3770_04p32800</name>
</gene>
<feature type="domain" description="HMG box" evidence="8">
    <location>
        <begin position="219"/>
        <end position="290"/>
    </location>
</feature>
<dbReference type="GO" id="GO:0003677">
    <property type="term" value="F:DNA binding"/>
    <property type="evidence" value="ECO:0007669"/>
    <property type="project" value="UniProtKB-UniRule"/>
</dbReference>
<evidence type="ECO:0000313" key="10">
    <source>
        <dbReference type="EMBL" id="QDZ20762.1"/>
    </source>
</evidence>
<reference evidence="10 11" key="1">
    <citation type="submission" date="2018-07" db="EMBL/GenBank/DDBJ databases">
        <title>The complete nuclear genome of the prasinophyte Chloropicon primus (CCMP1205).</title>
        <authorList>
            <person name="Pombert J.-F."/>
            <person name="Otis C."/>
            <person name="Turmel M."/>
            <person name="Lemieux C."/>
        </authorList>
    </citation>
    <scope>NUCLEOTIDE SEQUENCE [LARGE SCALE GENOMIC DNA]</scope>
    <source>
        <strain evidence="10 11">CCMP1205</strain>
    </source>
</reference>
<dbReference type="InterPro" id="IPR019787">
    <property type="entry name" value="Znf_PHD-finger"/>
</dbReference>
<keyword evidence="1" id="KW-0479">Metal-binding</keyword>
<dbReference type="AlphaFoldDB" id="A0A5B8MN53"/>
<dbReference type="PROSITE" id="PS50016">
    <property type="entry name" value="ZF_PHD_2"/>
    <property type="match status" value="1"/>
</dbReference>
<keyword evidence="5" id="KW-0238">DNA-binding</keyword>
<dbReference type="InterPro" id="IPR001025">
    <property type="entry name" value="BAH_dom"/>
</dbReference>
<dbReference type="PROSITE" id="PS51038">
    <property type="entry name" value="BAH"/>
    <property type="match status" value="1"/>
</dbReference>
<evidence type="ECO:0000259" key="8">
    <source>
        <dbReference type="PROSITE" id="PS50118"/>
    </source>
</evidence>
<dbReference type="Gene3D" id="3.30.40.10">
    <property type="entry name" value="Zinc/RING finger domain, C3HC4 (zinc finger)"/>
    <property type="match status" value="1"/>
</dbReference>
<evidence type="ECO:0000259" key="7">
    <source>
        <dbReference type="PROSITE" id="PS50016"/>
    </source>
</evidence>
<feature type="domain" description="BAH" evidence="9">
    <location>
        <begin position="14"/>
        <end position="122"/>
    </location>
</feature>
<dbReference type="SUPFAM" id="SSF57903">
    <property type="entry name" value="FYVE/PHD zinc finger"/>
    <property type="match status" value="1"/>
</dbReference>
<organism evidence="10 11">
    <name type="scientific">Chloropicon primus</name>
    <dbReference type="NCBI Taxonomy" id="1764295"/>
    <lineage>
        <taxon>Eukaryota</taxon>
        <taxon>Viridiplantae</taxon>
        <taxon>Chlorophyta</taxon>
        <taxon>Chloropicophyceae</taxon>
        <taxon>Chloropicales</taxon>
        <taxon>Chloropicaceae</taxon>
        <taxon>Chloropicon</taxon>
    </lineage>
</organism>
<keyword evidence="5" id="KW-0539">Nucleus</keyword>
<evidence type="ECO:0000256" key="3">
    <source>
        <dbReference type="ARBA" id="ARBA00022833"/>
    </source>
</evidence>
<evidence type="ECO:0000256" key="4">
    <source>
        <dbReference type="PROSITE-ProRule" id="PRU00146"/>
    </source>
</evidence>
<dbReference type="InterPro" id="IPR019786">
    <property type="entry name" value="Zinc_finger_PHD-type_CS"/>
</dbReference>
<dbReference type="Proteomes" id="UP000316726">
    <property type="component" value="Chromosome 4"/>
</dbReference>
<dbReference type="GO" id="GO:0005634">
    <property type="term" value="C:nucleus"/>
    <property type="evidence" value="ECO:0007669"/>
    <property type="project" value="UniProtKB-UniRule"/>
</dbReference>
<dbReference type="InterPro" id="IPR013083">
    <property type="entry name" value="Znf_RING/FYVE/PHD"/>
</dbReference>
<accession>A0A5B8MN53</accession>
<dbReference type="Gene3D" id="2.30.30.490">
    <property type="match status" value="1"/>
</dbReference>
<dbReference type="InterPro" id="IPR009071">
    <property type="entry name" value="HMG_box_dom"/>
</dbReference>
<keyword evidence="2 4" id="KW-0863">Zinc-finger</keyword>
<dbReference type="PROSITE" id="PS50118">
    <property type="entry name" value="HMG_BOX_2"/>
    <property type="match status" value="1"/>
</dbReference>
<dbReference type="InterPro" id="IPR036910">
    <property type="entry name" value="HMG_box_dom_sf"/>
</dbReference>
<dbReference type="OrthoDB" id="436852at2759"/>
<keyword evidence="3" id="KW-0862">Zinc</keyword>
<dbReference type="PROSITE" id="PS01359">
    <property type="entry name" value="ZF_PHD_1"/>
    <property type="match status" value="1"/>
</dbReference>
<dbReference type="EMBL" id="CP031037">
    <property type="protein sequence ID" value="QDZ20762.1"/>
    <property type="molecule type" value="Genomic_DNA"/>
</dbReference>
<dbReference type="PANTHER" id="PTHR46364">
    <property type="entry name" value="OS08G0421900 PROTEIN"/>
    <property type="match status" value="1"/>
</dbReference>
<dbReference type="Pfam" id="PF00628">
    <property type="entry name" value="PHD"/>
    <property type="match status" value="1"/>
</dbReference>
<dbReference type="GO" id="GO:0003682">
    <property type="term" value="F:chromatin binding"/>
    <property type="evidence" value="ECO:0007669"/>
    <property type="project" value="InterPro"/>
</dbReference>
<evidence type="ECO:0000313" key="11">
    <source>
        <dbReference type="Proteomes" id="UP000316726"/>
    </source>
</evidence>
<dbReference type="STRING" id="1764295.A0A5B8MN53"/>
<dbReference type="Gene3D" id="1.10.30.10">
    <property type="entry name" value="High mobility group box domain"/>
    <property type="match status" value="1"/>
</dbReference>
<proteinExistence type="predicted"/>
<protein>
    <submittedName>
        <fullName evidence="10">BAH domain-containing protein</fullName>
    </submittedName>
</protein>
<evidence type="ECO:0000256" key="2">
    <source>
        <dbReference type="ARBA" id="ARBA00022771"/>
    </source>
</evidence>
<sequence>MPRPKQKLPRPTAKTVKQGDDVVAVNDAGEHVARVVEVRKDQVKLRWFYKPEDVVYGRQVWHGSKELFGQTRVSDWNSVHSVTGFCKVHTLEEYEDLDDVSGHDYFCRQAYDPHTGGFVPDVVPLFCLCETPYNPDRPMVECEDCGEVFHCECVAIESNKIPSRYRCESCRLRSAPSKPGVQRTTGETHAELAPAKRGRQAKTLTKTGRKRIRKDPNAPKRSLTAYNFFVRDYRKKYLADRSPAATASVIEVTRACGKAWNLLGAKEREPFEAKARVDKEKYLKAKEEYIANGKRDEFIKGRLEDREEGSKSPKAFYSGEVIVHPPG</sequence>
<dbReference type="Pfam" id="PF01426">
    <property type="entry name" value="BAH"/>
    <property type="match status" value="1"/>
</dbReference>
<dbReference type="Pfam" id="PF00505">
    <property type="entry name" value="HMG_box"/>
    <property type="match status" value="1"/>
</dbReference>
<evidence type="ECO:0000259" key="9">
    <source>
        <dbReference type="PROSITE" id="PS51038"/>
    </source>
</evidence>
<name>A0A5B8MN53_9CHLO</name>
<evidence type="ECO:0000256" key="1">
    <source>
        <dbReference type="ARBA" id="ARBA00022723"/>
    </source>
</evidence>
<evidence type="ECO:0000256" key="5">
    <source>
        <dbReference type="PROSITE-ProRule" id="PRU00267"/>
    </source>
</evidence>
<dbReference type="SUPFAM" id="SSF47095">
    <property type="entry name" value="HMG-box"/>
    <property type="match status" value="1"/>
</dbReference>
<feature type="DNA-binding region" description="HMG box" evidence="5">
    <location>
        <begin position="219"/>
        <end position="290"/>
    </location>
</feature>
<dbReference type="GO" id="GO:0008270">
    <property type="term" value="F:zinc ion binding"/>
    <property type="evidence" value="ECO:0007669"/>
    <property type="project" value="UniProtKB-KW"/>
</dbReference>
<dbReference type="SMART" id="SM00398">
    <property type="entry name" value="HMG"/>
    <property type="match status" value="1"/>
</dbReference>
<keyword evidence="11" id="KW-1185">Reference proteome</keyword>
<feature type="domain" description="PHD-type" evidence="7">
    <location>
        <begin position="124"/>
        <end position="173"/>
    </location>
</feature>
<dbReference type="InterPro" id="IPR043151">
    <property type="entry name" value="BAH_sf"/>
</dbReference>
<evidence type="ECO:0000256" key="6">
    <source>
        <dbReference type="SAM" id="MobiDB-lite"/>
    </source>
</evidence>
<dbReference type="SMART" id="SM00439">
    <property type="entry name" value="BAH"/>
    <property type="match status" value="1"/>
</dbReference>